<accession>A0AAP3WJ01</accession>
<name>A0AAP3WJ01_BACT4</name>
<dbReference type="AlphaFoldDB" id="A0AAP3WJ01"/>
<organism evidence="2 3">
    <name type="scientific">Bacteroides thetaiotaomicron</name>
    <dbReference type="NCBI Taxonomy" id="818"/>
    <lineage>
        <taxon>Bacteria</taxon>
        <taxon>Pseudomonadati</taxon>
        <taxon>Bacteroidota</taxon>
        <taxon>Bacteroidia</taxon>
        <taxon>Bacteroidales</taxon>
        <taxon>Bacteroidaceae</taxon>
        <taxon>Bacteroides</taxon>
    </lineage>
</organism>
<evidence type="ECO:0000313" key="2">
    <source>
        <dbReference type="EMBL" id="MDC2239297.1"/>
    </source>
</evidence>
<dbReference type="EMBL" id="JAQNVG010000088">
    <property type="protein sequence ID" value="MDC2239297.1"/>
    <property type="molecule type" value="Genomic_DNA"/>
</dbReference>
<protein>
    <submittedName>
        <fullName evidence="2">Glycosyltransferase</fullName>
        <ecNumber evidence="2">2.4.-.-</ecNumber>
    </submittedName>
</protein>
<dbReference type="PANTHER" id="PTHR12526">
    <property type="entry name" value="GLYCOSYLTRANSFERASE"/>
    <property type="match status" value="1"/>
</dbReference>
<reference evidence="2" key="1">
    <citation type="submission" date="2022-10" db="EMBL/GenBank/DDBJ databases">
        <title>Human gut microbiome strain richness.</title>
        <authorList>
            <person name="Chen-Liaw A."/>
        </authorList>
    </citation>
    <scope>NUCLEOTIDE SEQUENCE</scope>
    <source>
        <strain evidence="2">1001283st1_A3_1001283B150304_161114</strain>
    </source>
</reference>
<proteinExistence type="predicted"/>
<dbReference type="SUPFAM" id="SSF53756">
    <property type="entry name" value="UDP-Glycosyltransferase/glycogen phosphorylase"/>
    <property type="match status" value="1"/>
</dbReference>
<dbReference type="CDD" id="cd03801">
    <property type="entry name" value="GT4_PimA-like"/>
    <property type="match status" value="1"/>
</dbReference>
<keyword evidence="2" id="KW-0808">Transferase</keyword>
<dbReference type="Proteomes" id="UP001217776">
    <property type="component" value="Unassembled WGS sequence"/>
</dbReference>
<dbReference type="RefSeq" id="WP_008764942.1">
    <property type="nucleotide sequence ID" value="NZ_BAABXH010000001.1"/>
</dbReference>
<keyword evidence="2" id="KW-0328">Glycosyltransferase</keyword>
<dbReference type="EC" id="2.4.-.-" evidence="2"/>
<evidence type="ECO:0000313" key="3">
    <source>
        <dbReference type="Proteomes" id="UP001217776"/>
    </source>
</evidence>
<gene>
    <name evidence="2" type="ORF">PO127_26490</name>
</gene>
<evidence type="ECO:0000259" key="1">
    <source>
        <dbReference type="Pfam" id="PF00534"/>
    </source>
</evidence>
<dbReference type="Gene3D" id="3.40.50.2000">
    <property type="entry name" value="Glycogen Phosphorylase B"/>
    <property type="match status" value="2"/>
</dbReference>
<dbReference type="Pfam" id="PF00534">
    <property type="entry name" value="Glycos_transf_1"/>
    <property type="match status" value="1"/>
</dbReference>
<dbReference type="GO" id="GO:0016757">
    <property type="term" value="F:glycosyltransferase activity"/>
    <property type="evidence" value="ECO:0007669"/>
    <property type="project" value="UniProtKB-KW"/>
</dbReference>
<dbReference type="PANTHER" id="PTHR12526:SF630">
    <property type="entry name" value="GLYCOSYLTRANSFERASE"/>
    <property type="match status" value="1"/>
</dbReference>
<feature type="domain" description="Glycosyl transferase family 1" evidence="1">
    <location>
        <begin position="202"/>
        <end position="354"/>
    </location>
</feature>
<dbReference type="InterPro" id="IPR001296">
    <property type="entry name" value="Glyco_trans_1"/>
</dbReference>
<sequence length="387" mass="44078">MIKGIFCHDLPIYKDIDGNYCSTTLTDSLFLRYFNVVDELVVATRVYKIDKTYKEAHQEKITLPNIKFLEFPNLNTFKGIFTLIPKAKKVLKKEMQKVDLVFIRGGIIATLGVTVARELNKPYLLENAGCAWDGYWNHSLAGKLIAPFMEYRAKIDTRDAAFVIYVTEKWLQNRYPTKGISTYASNVILDTMDDIILNKRQQKNNLNKSDLIVVGTTAAINNKAKGQQYFIEAMSKLKKYNIRYELVGSGDSNYLRSCALKNGVADRVVFKGQMKHQQVLEWIDSLDIYIQPSMQEGLPRALIEAMSRACPAIGSSTGGIPELLPSDAIFKRGNVDSLIKTFKTIIESDLDAKAKVNFNKAKEYELEKLNSRRNVVYEQFKNYIINE</sequence>
<comment type="caution">
    <text evidence="2">The sequence shown here is derived from an EMBL/GenBank/DDBJ whole genome shotgun (WGS) entry which is preliminary data.</text>
</comment>